<feature type="transmembrane region" description="Helical" evidence="9">
    <location>
        <begin position="81"/>
        <end position="102"/>
    </location>
</feature>
<evidence type="ECO:0000256" key="6">
    <source>
        <dbReference type="ARBA" id="ARBA00022989"/>
    </source>
</evidence>
<comment type="subcellular location">
    <subcellularLocation>
        <location evidence="1">Cell membrane</location>
        <topology evidence="1">Multi-pass membrane protein</topology>
    </subcellularLocation>
</comment>
<sequence>MTMTGLDATTRRVVGVLQERRSLSRLLALALAVLIGFSVLSPGVFSSVINFQTIAFTVPEIGLLSLAIMVAMLTGGIDLSIVSIANLTALTTATLFVAAGGAEATGGHAVLLTVLFVAAGLLVALLAGLFNGFLVAVVGVTPILATLGTMQLYNGIAVAWTGGEALYGMPDAFLAIGINTVALIPISFVTFVLVAVALAVLLDRSPLGTKLRLVGANPTAARFSGIRNRRVLLTTYVVTGLLAGIAGVLIASRAASASPDYGASYLLLAIVVAVLGGTNPYGGFGTVLGVVLAAVTLEMVSSGFNIMRLSPFEYTIAQGLILVAVMVLDAVHRRRRGRAAPPPRPEDPAPSGVVKEEMREPG</sequence>
<feature type="transmembrane region" description="Helical" evidence="9">
    <location>
        <begin position="108"/>
        <end position="126"/>
    </location>
</feature>
<keyword evidence="11" id="KW-1185">Reference proteome</keyword>
<feature type="region of interest" description="Disordered" evidence="8">
    <location>
        <begin position="336"/>
        <end position="362"/>
    </location>
</feature>
<dbReference type="CDD" id="cd06579">
    <property type="entry name" value="TM_PBP1_transp_AraH_like"/>
    <property type="match status" value="1"/>
</dbReference>
<dbReference type="EMBL" id="VFPA01000007">
    <property type="protein sequence ID" value="TQM02151.1"/>
    <property type="molecule type" value="Genomic_DNA"/>
</dbReference>
<dbReference type="AlphaFoldDB" id="A0A543CYK3"/>
<keyword evidence="6 9" id="KW-1133">Transmembrane helix</keyword>
<name>A0A543CYK3_9PSEU</name>
<feature type="transmembrane region" description="Helical" evidence="9">
    <location>
        <begin position="173"/>
        <end position="202"/>
    </location>
</feature>
<evidence type="ECO:0000313" key="10">
    <source>
        <dbReference type="EMBL" id="TQM02151.1"/>
    </source>
</evidence>
<protein>
    <submittedName>
        <fullName evidence="10">Monosaccharide ABC transporter membrane protein (CUT2 family)</fullName>
    </submittedName>
</protein>
<dbReference type="PANTHER" id="PTHR32196">
    <property type="entry name" value="ABC TRANSPORTER PERMEASE PROTEIN YPHD-RELATED-RELATED"/>
    <property type="match status" value="1"/>
</dbReference>
<organism evidence="10 11">
    <name type="scientific">Pseudonocardia kunmingensis</name>
    <dbReference type="NCBI Taxonomy" id="630975"/>
    <lineage>
        <taxon>Bacteria</taxon>
        <taxon>Bacillati</taxon>
        <taxon>Actinomycetota</taxon>
        <taxon>Actinomycetes</taxon>
        <taxon>Pseudonocardiales</taxon>
        <taxon>Pseudonocardiaceae</taxon>
        <taxon>Pseudonocardia</taxon>
    </lineage>
</organism>
<evidence type="ECO:0000256" key="3">
    <source>
        <dbReference type="ARBA" id="ARBA00022475"/>
    </source>
</evidence>
<evidence type="ECO:0000313" key="11">
    <source>
        <dbReference type="Proteomes" id="UP000315677"/>
    </source>
</evidence>
<feature type="transmembrane region" description="Helical" evidence="9">
    <location>
        <begin position="133"/>
        <end position="153"/>
    </location>
</feature>
<evidence type="ECO:0000256" key="7">
    <source>
        <dbReference type="ARBA" id="ARBA00023136"/>
    </source>
</evidence>
<feature type="transmembrane region" description="Helical" evidence="9">
    <location>
        <begin position="312"/>
        <end position="331"/>
    </location>
</feature>
<accession>A0A543CYK3</accession>
<dbReference type="GO" id="GO:0005886">
    <property type="term" value="C:plasma membrane"/>
    <property type="evidence" value="ECO:0007669"/>
    <property type="project" value="UniProtKB-SubCell"/>
</dbReference>
<dbReference type="PANTHER" id="PTHR32196:SF21">
    <property type="entry name" value="ABC TRANSPORTER PERMEASE PROTEIN YPHD-RELATED"/>
    <property type="match status" value="1"/>
</dbReference>
<keyword evidence="4" id="KW-0997">Cell inner membrane</keyword>
<feature type="transmembrane region" description="Helical" evidence="9">
    <location>
        <begin position="26"/>
        <end position="45"/>
    </location>
</feature>
<evidence type="ECO:0000256" key="9">
    <source>
        <dbReference type="SAM" id="Phobius"/>
    </source>
</evidence>
<dbReference type="Pfam" id="PF02653">
    <property type="entry name" value="BPD_transp_2"/>
    <property type="match status" value="1"/>
</dbReference>
<feature type="transmembrane region" description="Helical" evidence="9">
    <location>
        <begin position="231"/>
        <end position="255"/>
    </location>
</feature>
<keyword evidence="7 9" id="KW-0472">Membrane</keyword>
<dbReference type="GO" id="GO:0022857">
    <property type="term" value="F:transmembrane transporter activity"/>
    <property type="evidence" value="ECO:0007669"/>
    <property type="project" value="InterPro"/>
</dbReference>
<proteinExistence type="predicted"/>
<evidence type="ECO:0000256" key="5">
    <source>
        <dbReference type="ARBA" id="ARBA00022692"/>
    </source>
</evidence>
<feature type="transmembrane region" description="Helical" evidence="9">
    <location>
        <begin position="261"/>
        <end position="277"/>
    </location>
</feature>
<evidence type="ECO:0000256" key="2">
    <source>
        <dbReference type="ARBA" id="ARBA00022448"/>
    </source>
</evidence>
<dbReference type="Proteomes" id="UP000315677">
    <property type="component" value="Unassembled WGS sequence"/>
</dbReference>
<reference evidence="10 11" key="1">
    <citation type="submission" date="2019-06" db="EMBL/GenBank/DDBJ databases">
        <title>Sequencing the genomes of 1000 actinobacteria strains.</title>
        <authorList>
            <person name="Klenk H.-P."/>
        </authorList>
    </citation>
    <scope>NUCLEOTIDE SEQUENCE [LARGE SCALE GENOMIC DNA]</scope>
    <source>
        <strain evidence="10 11">DSM 45301</strain>
    </source>
</reference>
<comment type="caution">
    <text evidence="10">The sequence shown here is derived from an EMBL/GenBank/DDBJ whole genome shotgun (WGS) entry which is preliminary data.</text>
</comment>
<feature type="transmembrane region" description="Helical" evidence="9">
    <location>
        <begin position="51"/>
        <end position="74"/>
    </location>
</feature>
<dbReference type="RefSeq" id="WP_142063775.1">
    <property type="nucleotide sequence ID" value="NZ_VFPA01000007.1"/>
</dbReference>
<evidence type="ECO:0000256" key="1">
    <source>
        <dbReference type="ARBA" id="ARBA00004651"/>
    </source>
</evidence>
<gene>
    <name evidence="10" type="ORF">FB558_8013</name>
</gene>
<keyword evidence="3" id="KW-1003">Cell membrane</keyword>
<feature type="transmembrane region" description="Helical" evidence="9">
    <location>
        <begin position="284"/>
        <end position="306"/>
    </location>
</feature>
<evidence type="ECO:0000256" key="4">
    <source>
        <dbReference type="ARBA" id="ARBA00022519"/>
    </source>
</evidence>
<dbReference type="InterPro" id="IPR001851">
    <property type="entry name" value="ABC_transp_permease"/>
</dbReference>
<keyword evidence="2" id="KW-0813">Transport</keyword>
<evidence type="ECO:0000256" key="8">
    <source>
        <dbReference type="SAM" id="MobiDB-lite"/>
    </source>
</evidence>
<dbReference type="OrthoDB" id="7947581at2"/>
<keyword evidence="5 9" id="KW-0812">Transmembrane</keyword>